<evidence type="ECO:0000313" key="2">
    <source>
        <dbReference type="Proteomes" id="UP000701853"/>
    </source>
</evidence>
<evidence type="ECO:0000313" key="1">
    <source>
        <dbReference type="EMBL" id="KAG8496270.1"/>
    </source>
</evidence>
<proteinExistence type="predicted"/>
<evidence type="ECO:0008006" key="3">
    <source>
        <dbReference type="Google" id="ProtNLM"/>
    </source>
</evidence>
<reference evidence="1 2" key="1">
    <citation type="journal article" date="2021" name="bioRxiv">
        <title>The Gossypium anomalum genome as a resource for cotton improvement and evolutionary analysis of hybrid incompatibility.</title>
        <authorList>
            <person name="Grover C.E."/>
            <person name="Yuan D."/>
            <person name="Arick M.A."/>
            <person name="Miller E.R."/>
            <person name="Hu G."/>
            <person name="Peterson D.G."/>
            <person name="Wendel J.F."/>
            <person name="Udall J.A."/>
        </authorList>
    </citation>
    <scope>NUCLEOTIDE SEQUENCE [LARGE SCALE GENOMIC DNA]</scope>
    <source>
        <strain evidence="1">JFW-Udall</strain>
        <tissue evidence="1">Leaf</tissue>
    </source>
</reference>
<dbReference type="OrthoDB" id="991972at2759"/>
<protein>
    <recommendedName>
        <fullName evidence="3">DUF4283 domain-containing protein</fullName>
    </recommendedName>
</protein>
<dbReference type="Proteomes" id="UP000701853">
    <property type="component" value="Chromosome 4"/>
</dbReference>
<dbReference type="EMBL" id="JAHUZN010000004">
    <property type="protein sequence ID" value="KAG8496270.1"/>
    <property type="molecule type" value="Genomic_DNA"/>
</dbReference>
<sequence>MEDPLKVPLVFANFWVQIHEVPLGYFSEPLARQIGDFFGKFLEYDGANLGKRLGNHLCVRVQLDVSDSYCQGKMELRFETAEIGWDLSLRDQFRRALCNE</sequence>
<accession>A0A8J5ZI33</accession>
<name>A0A8J5ZI33_9ROSI</name>
<comment type="caution">
    <text evidence="1">The sequence shown here is derived from an EMBL/GenBank/DDBJ whole genome shotgun (WGS) entry which is preliminary data.</text>
</comment>
<keyword evidence="2" id="KW-1185">Reference proteome</keyword>
<gene>
    <name evidence="1" type="ORF">CXB51_009228</name>
</gene>
<organism evidence="1 2">
    <name type="scientific">Gossypium anomalum</name>
    <dbReference type="NCBI Taxonomy" id="47600"/>
    <lineage>
        <taxon>Eukaryota</taxon>
        <taxon>Viridiplantae</taxon>
        <taxon>Streptophyta</taxon>
        <taxon>Embryophyta</taxon>
        <taxon>Tracheophyta</taxon>
        <taxon>Spermatophyta</taxon>
        <taxon>Magnoliopsida</taxon>
        <taxon>eudicotyledons</taxon>
        <taxon>Gunneridae</taxon>
        <taxon>Pentapetalae</taxon>
        <taxon>rosids</taxon>
        <taxon>malvids</taxon>
        <taxon>Malvales</taxon>
        <taxon>Malvaceae</taxon>
        <taxon>Malvoideae</taxon>
        <taxon>Gossypium</taxon>
    </lineage>
</organism>
<dbReference type="AlphaFoldDB" id="A0A8J5ZI33"/>